<dbReference type="CDD" id="cd03442">
    <property type="entry name" value="BFIT_BACH"/>
    <property type="match status" value="1"/>
</dbReference>
<evidence type="ECO:0000256" key="2">
    <source>
        <dbReference type="ARBA" id="ARBA00022801"/>
    </source>
</evidence>
<dbReference type="Proteomes" id="UP000386847">
    <property type="component" value="Chromosome"/>
</dbReference>
<dbReference type="InterPro" id="IPR033120">
    <property type="entry name" value="HOTDOG_ACOT"/>
</dbReference>
<dbReference type="InterPro" id="IPR029069">
    <property type="entry name" value="HotDog_dom_sf"/>
</dbReference>
<protein>
    <submittedName>
        <fullName evidence="6">Acyl-CoA thioesterase</fullName>
    </submittedName>
</protein>
<dbReference type="Pfam" id="PF03061">
    <property type="entry name" value="4HBT"/>
    <property type="match status" value="1"/>
</dbReference>
<dbReference type="InterPro" id="IPR006683">
    <property type="entry name" value="Thioestr_dom"/>
</dbReference>
<evidence type="ECO:0000259" key="5">
    <source>
        <dbReference type="PROSITE" id="PS51770"/>
    </source>
</evidence>
<dbReference type="AlphaFoldDB" id="A0A5Q2FEZ7"/>
<keyword evidence="2 3" id="KW-0378">Hydrolase</keyword>
<dbReference type="GO" id="GO:0005829">
    <property type="term" value="C:cytosol"/>
    <property type="evidence" value="ECO:0007669"/>
    <property type="project" value="TreeGrafter"/>
</dbReference>
<dbReference type="InterPro" id="IPR040170">
    <property type="entry name" value="Cytosol_ACT"/>
</dbReference>
<gene>
    <name evidence="6" type="ORF">Rai3103_12705</name>
</gene>
<dbReference type="KEGG" id="rain:Rai3103_12705"/>
<reference evidence="6 7" key="1">
    <citation type="submission" date="2019-10" db="EMBL/GenBank/DDBJ databases">
        <title>Genomic analysis of Raineyella sp. CBA3103.</title>
        <authorList>
            <person name="Roh S.W."/>
        </authorList>
    </citation>
    <scope>NUCLEOTIDE SEQUENCE [LARGE SCALE GENOMIC DNA]</scope>
    <source>
        <strain evidence="6 7">CBA3103</strain>
    </source>
</reference>
<evidence type="ECO:0000313" key="6">
    <source>
        <dbReference type="EMBL" id="QGF24377.1"/>
    </source>
</evidence>
<dbReference type="RefSeq" id="WP_153572906.1">
    <property type="nucleotide sequence ID" value="NZ_CP045725.1"/>
</dbReference>
<dbReference type="PANTHER" id="PTHR11049:SF31">
    <property type="entry name" value="HOTDOG ACOT-TYPE DOMAIN-CONTAINING PROTEIN"/>
    <property type="match status" value="1"/>
</dbReference>
<dbReference type="PROSITE" id="PS51770">
    <property type="entry name" value="HOTDOG_ACOT"/>
    <property type="match status" value="1"/>
</dbReference>
<name>A0A5Q2FEZ7_9ACTN</name>
<evidence type="ECO:0000256" key="3">
    <source>
        <dbReference type="PROSITE-ProRule" id="PRU01106"/>
    </source>
</evidence>
<evidence type="ECO:0000313" key="7">
    <source>
        <dbReference type="Proteomes" id="UP000386847"/>
    </source>
</evidence>
<dbReference type="PANTHER" id="PTHR11049">
    <property type="entry name" value="ACYL COENZYME A THIOESTER HYDROLASE"/>
    <property type="match status" value="1"/>
</dbReference>
<feature type="domain" description="HotDog ACOT-type" evidence="5">
    <location>
        <begin position="4"/>
        <end position="114"/>
    </location>
</feature>
<sequence>MDEQGMRYHSRMWVRPENLNANGTLFGGHLLSWIDEQVALYSIVQLGNERVVTKYMSEINFVSSAWQGDIIELGIFPVKFGRTSLTLRCNVRNMVTRESIITVDKIVMVSLDDQGRPLEHGYSEITYARDRIPHRMKPIPRPEPHIPEAVSSHEPLADLDG</sequence>
<dbReference type="GO" id="GO:0009062">
    <property type="term" value="P:fatty acid catabolic process"/>
    <property type="evidence" value="ECO:0007669"/>
    <property type="project" value="TreeGrafter"/>
</dbReference>
<dbReference type="GO" id="GO:0052816">
    <property type="term" value="F:long-chain fatty acyl-CoA hydrolase activity"/>
    <property type="evidence" value="ECO:0007669"/>
    <property type="project" value="TreeGrafter"/>
</dbReference>
<dbReference type="EMBL" id="CP045725">
    <property type="protein sequence ID" value="QGF24377.1"/>
    <property type="molecule type" value="Genomic_DNA"/>
</dbReference>
<comment type="similarity">
    <text evidence="1">Belongs to the acyl coenzyme A hydrolase family.</text>
</comment>
<keyword evidence="7" id="KW-1185">Reference proteome</keyword>
<dbReference type="GO" id="GO:0006637">
    <property type="term" value="P:acyl-CoA metabolic process"/>
    <property type="evidence" value="ECO:0007669"/>
    <property type="project" value="TreeGrafter"/>
</dbReference>
<organism evidence="6 7">
    <name type="scientific">Raineyella fluvialis</name>
    <dbReference type="NCBI Taxonomy" id="2662261"/>
    <lineage>
        <taxon>Bacteria</taxon>
        <taxon>Bacillati</taxon>
        <taxon>Actinomycetota</taxon>
        <taxon>Actinomycetes</taxon>
        <taxon>Propionibacteriales</taxon>
        <taxon>Propionibacteriaceae</taxon>
        <taxon>Raineyella</taxon>
    </lineage>
</organism>
<accession>A0A5Q2FEZ7</accession>
<feature type="region of interest" description="Disordered" evidence="4">
    <location>
        <begin position="140"/>
        <end position="161"/>
    </location>
</feature>
<proteinExistence type="inferred from homology"/>
<dbReference type="Gene3D" id="3.10.129.10">
    <property type="entry name" value="Hotdog Thioesterase"/>
    <property type="match status" value="1"/>
</dbReference>
<evidence type="ECO:0000256" key="4">
    <source>
        <dbReference type="SAM" id="MobiDB-lite"/>
    </source>
</evidence>
<evidence type="ECO:0000256" key="1">
    <source>
        <dbReference type="ARBA" id="ARBA00010458"/>
    </source>
</evidence>
<dbReference type="SUPFAM" id="SSF54637">
    <property type="entry name" value="Thioesterase/thiol ester dehydrase-isomerase"/>
    <property type="match status" value="1"/>
</dbReference>